<dbReference type="GO" id="GO:0043720">
    <property type="term" value="F:3-keto-5-aminohexanoate cleavage activity"/>
    <property type="evidence" value="ECO:0007669"/>
    <property type="project" value="InterPro"/>
</dbReference>
<feature type="non-terminal residue" evidence="5">
    <location>
        <position position="172"/>
    </location>
</feature>
<dbReference type="Proteomes" id="UP001211006">
    <property type="component" value="Unassembled WGS sequence"/>
</dbReference>
<evidence type="ECO:0000256" key="3">
    <source>
        <dbReference type="ARBA" id="ARBA00022723"/>
    </source>
</evidence>
<dbReference type="InterPro" id="IPR008567">
    <property type="entry name" value="BKACE"/>
</dbReference>
<evidence type="ECO:0000256" key="2">
    <source>
        <dbReference type="ARBA" id="ARBA00022679"/>
    </source>
</evidence>
<dbReference type="EMBL" id="JAQLWO010000029">
    <property type="protein sequence ID" value="MDB7908268.1"/>
    <property type="molecule type" value="Genomic_DNA"/>
</dbReference>
<dbReference type="InterPro" id="IPR013785">
    <property type="entry name" value="Aldolase_TIM"/>
</dbReference>
<name>A0AAW6CCB3_FLAPL</name>
<reference evidence="5" key="1">
    <citation type="submission" date="2023-01" db="EMBL/GenBank/DDBJ databases">
        <title>Human gut microbiome strain richness.</title>
        <authorList>
            <person name="Chen-Liaw A."/>
        </authorList>
    </citation>
    <scope>NUCLEOTIDE SEQUENCE</scope>
    <source>
        <strain evidence="5">2225st1_A6_2225SCRN_200828</strain>
    </source>
</reference>
<protein>
    <submittedName>
        <fullName evidence="5">3-keto-5-aminohexanoate cleavage protein</fullName>
    </submittedName>
</protein>
<dbReference type="GO" id="GO:0046872">
    <property type="term" value="F:metal ion binding"/>
    <property type="evidence" value="ECO:0007669"/>
    <property type="project" value="UniProtKB-KW"/>
</dbReference>
<organism evidence="5 6">
    <name type="scientific">Flavonifractor plautii</name>
    <name type="common">Fusobacterium plautii</name>
    <dbReference type="NCBI Taxonomy" id="292800"/>
    <lineage>
        <taxon>Bacteria</taxon>
        <taxon>Bacillati</taxon>
        <taxon>Bacillota</taxon>
        <taxon>Clostridia</taxon>
        <taxon>Eubacteriales</taxon>
        <taxon>Oscillospiraceae</taxon>
        <taxon>Flavonifractor</taxon>
    </lineage>
</organism>
<sequence>MKNKTIITVATTGAWPTKANNPNVPMTPEEISEDVYACWKAGAAIAHLHMRDDEGHGTMDKEKFRKTVELLRANHPDCDIILNMTTSGDIHADDTTRQIHLKELRPEMGSYDCGSMNWLHTSLFLNPPAFLEELGKNMQEWGVKPEIEAFDPGMIANAAYYLKKGVLKAPLH</sequence>
<keyword evidence="4" id="KW-0862">Zinc</keyword>
<evidence type="ECO:0000256" key="1">
    <source>
        <dbReference type="ARBA" id="ARBA00001947"/>
    </source>
</evidence>
<dbReference type="PANTHER" id="PTHR37418:SF2">
    <property type="entry name" value="3-KETO-5-AMINOHEXANOATE CLEAVAGE ENZYME"/>
    <property type="match status" value="1"/>
</dbReference>
<dbReference type="Gene3D" id="3.20.20.70">
    <property type="entry name" value="Aldolase class I"/>
    <property type="match status" value="1"/>
</dbReference>
<comment type="cofactor">
    <cofactor evidence="1">
        <name>Zn(2+)</name>
        <dbReference type="ChEBI" id="CHEBI:29105"/>
    </cofactor>
</comment>
<evidence type="ECO:0000313" key="5">
    <source>
        <dbReference type="EMBL" id="MDB7908268.1"/>
    </source>
</evidence>
<dbReference type="PANTHER" id="PTHR37418">
    <property type="entry name" value="3-KETO-5-AMINOHEXANOATE CLEAVAGE ENZYME-RELATED"/>
    <property type="match status" value="1"/>
</dbReference>
<keyword evidence="3" id="KW-0479">Metal-binding</keyword>
<keyword evidence="2" id="KW-0808">Transferase</keyword>
<evidence type="ECO:0000256" key="4">
    <source>
        <dbReference type="ARBA" id="ARBA00022833"/>
    </source>
</evidence>
<gene>
    <name evidence="5" type="ORF">PND83_19975</name>
</gene>
<dbReference type="Pfam" id="PF05853">
    <property type="entry name" value="BKACE"/>
    <property type="match status" value="1"/>
</dbReference>
<accession>A0AAW6CCB3</accession>
<evidence type="ECO:0000313" key="6">
    <source>
        <dbReference type="Proteomes" id="UP001211006"/>
    </source>
</evidence>
<comment type="caution">
    <text evidence="5">The sequence shown here is derived from an EMBL/GenBank/DDBJ whole genome shotgun (WGS) entry which is preliminary data.</text>
</comment>
<proteinExistence type="predicted"/>
<dbReference type="AlphaFoldDB" id="A0AAW6CCB3"/>